<accession>A0A0L0DU89</accession>
<dbReference type="Proteomes" id="UP000054408">
    <property type="component" value="Unassembled WGS sequence"/>
</dbReference>
<sequence>MDTPFNLGTPRMHPNPIAAAGPNPKRMYRLRLKTKLKCAMLGKDGLDAPADLSRACVYPVFTATTADDSALNTSVSNHGL</sequence>
<organism evidence="2 3">
    <name type="scientific">Thecamonas trahens ATCC 50062</name>
    <dbReference type="NCBI Taxonomy" id="461836"/>
    <lineage>
        <taxon>Eukaryota</taxon>
        <taxon>Apusozoa</taxon>
        <taxon>Apusomonadida</taxon>
        <taxon>Apusomonadidae</taxon>
        <taxon>Thecamonas</taxon>
    </lineage>
</organism>
<feature type="region of interest" description="Disordered" evidence="1">
    <location>
        <begin position="1"/>
        <end position="23"/>
    </location>
</feature>
<evidence type="ECO:0000313" key="3">
    <source>
        <dbReference type="Proteomes" id="UP000054408"/>
    </source>
</evidence>
<dbReference type="AlphaFoldDB" id="A0A0L0DU89"/>
<dbReference type="RefSeq" id="XP_013752812.1">
    <property type="nucleotide sequence ID" value="XM_013897358.1"/>
</dbReference>
<evidence type="ECO:0000313" key="2">
    <source>
        <dbReference type="EMBL" id="KNC55835.1"/>
    </source>
</evidence>
<evidence type="ECO:0000256" key="1">
    <source>
        <dbReference type="SAM" id="MobiDB-lite"/>
    </source>
</evidence>
<protein>
    <submittedName>
        <fullName evidence="2">Uncharacterized protein</fullName>
    </submittedName>
</protein>
<dbReference type="EMBL" id="GL349506">
    <property type="protein sequence ID" value="KNC55835.1"/>
    <property type="molecule type" value="Genomic_DNA"/>
</dbReference>
<proteinExistence type="predicted"/>
<gene>
    <name evidence="2" type="ORF">AMSG_11276</name>
</gene>
<name>A0A0L0DU89_THETB</name>
<dbReference type="GeneID" id="25569291"/>
<keyword evidence="3" id="KW-1185">Reference proteome</keyword>
<reference evidence="2 3" key="1">
    <citation type="submission" date="2010-05" db="EMBL/GenBank/DDBJ databases">
        <title>The Genome Sequence of Thecamonas trahens ATCC 50062.</title>
        <authorList>
            <consortium name="The Broad Institute Genome Sequencing Platform"/>
            <person name="Russ C."/>
            <person name="Cuomo C."/>
            <person name="Shea T."/>
            <person name="Young S.K."/>
            <person name="Zeng Q."/>
            <person name="Koehrsen M."/>
            <person name="Haas B."/>
            <person name="Borodovsky M."/>
            <person name="Guigo R."/>
            <person name="Alvarado L."/>
            <person name="Berlin A."/>
            <person name="Bochicchio J."/>
            <person name="Borenstein D."/>
            <person name="Chapman S."/>
            <person name="Chen Z."/>
            <person name="Freedman E."/>
            <person name="Gellesch M."/>
            <person name="Goldberg J."/>
            <person name="Griggs A."/>
            <person name="Gujja S."/>
            <person name="Heilman E."/>
            <person name="Heiman D."/>
            <person name="Hepburn T."/>
            <person name="Howarth C."/>
            <person name="Jen D."/>
            <person name="Larson L."/>
            <person name="Mehta T."/>
            <person name="Park D."/>
            <person name="Pearson M."/>
            <person name="Roberts A."/>
            <person name="Saif S."/>
            <person name="Shenoy N."/>
            <person name="Sisk P."/>
            <person name="Stolte C."/>
            <person name="Sykes S."/>
            <person name="Thomson T."/>
            <person name="Walk T."/>
            <person name="White J."/>
            <person name="Yandava C."/>
            <person name="Burger G."/>
            <person name="Gray M.W."/>
            <person name="Holland P.W.H."/>
            <person name="King N."/>
            <person name="Lang F.B.F."/>
            <person name="Roger A.J."/>
            <person name="Ruiz-Trillo I."/>
            <person name="Lander E."/>
            <person name="Nusbaum C."/>
        </authorList>
    </citation>
    <scope>NUCLEOTIDE SEQUENCE [LARGE SCALE GENOMIC DNA]</scope>
    <source>
        <strain evidence="2 3">ATCC 50062</strain>
    </source>
</reference>